<name>A0AAE1S386_9SOLA</name>
<dbReference type="PANTHER" id="PTHR47673">
    <property type="entry name" value="ARM REPEAT SUPERFAMILY PROTEIN"/>
    <property type="match status" value="1"/>
</dbReference>
<comment type="caution">
    <text evidence="1">The sequence shown here is derived from an EMBL/GenBank/DDBJ whole genome shotgun (WGS) entry which is preliminary data.</text>
</comment>
<dbReference type="PANTHER" id="PTHR47673:SF1">
    <property type="entry name" value="ARM REPEAT SUPERFAMILY PROTEIN"/>
    <property type="match status" value="1"/>
</dbReference>
<protein>
    <submittedName>
        <fullName evidence="1">Uncharacterized protein</fullName>
    </submittedName>
</protein>
<organism evidence="1 2">
    <name type="scientific">Anisodus tanguticus</name>
    <dbReference type="NCBI Taxonomy" id="243964"/>
    <lineage>
        <taxon>Eukaryota</taxon>
        <taxon>Viridiplantae</taxon>
        <taxon>Streptophyta</taxon>
        <taxon>Embryophyta</taxon>
        <taxon>Tracheophyta</taxon>
        <taxon>Spermatophyta</taxon>
        <taxon>Magnoliopsida</taxon>
        <taxon>eudicotyledons</taxon>
        <taxon>Gunneridae</taxon>
        <taxon>Pentapetalae</taxon>
        <taxon>asterids</taxon>
        <taxon>lamiids</taxon>
        <taxon>Solanales</taxon>
        <taxon>Solanaceae</taxon>
        <taxon>Solanoideae</taxon>
        <taxon>Hyoscyameae</taxon>
        <taxon>Anisodus</taxon>
    </lineage>
</organism>
<keyword evidence="2" id="KW-1185">Reference proteome</keyword>
<evidence type="ECO:0000313" key="1">
    <source>
        <dbReference type="EMBL" id="KAK4363509.1"/>
    </source>
</evidence>
<dbReference type="EMBL" id="JAVYJV010000009">
    <property type="protein sequence ID" value="KAK4363509.1"/>
    <property type="molecule type" value="Genomic_DNA"/>
</dbReference>
<gene>
    <name evidence="1" type="ORF">RND71_018750</name>
</gene>
<reference evidence="1" key="1">
    <citation type="submission" date="2023-12" db="EMBL/GenBank/DDBJ databases">
        <title>Genome assembly of Anisodus tanguticus.</title>
        <authorList>
            <person name="Wang Y.-J."/>
        </authorList>
    </citation>
    <scope>NUCLEOTIDE SEQUENCE</scope>
    <source>
        <strain evidence="1">KB-2021</strain>
        <tissue evidence="1">Leaf</tissue>
    </source>
</reference>
<dbReference type="Proteomes" id="UP001291623">
    <property type="component" value="Unassembled WGS sequence"/>
</dbReference>
<sequence length="297" mass="33091">MSVGAYVEGGGAVLCRPVGDVGRVCHGRPVGLDVESMRMSNMGYEEKPTATVVAGCFLSAGTAPSRRHCCPIILQQCTSLHLFFEARSKLTLAELPAPAIVAGCYGPRADSSGCRSWRPCRRRRARRWCGIGLNDGVQPQKEYLNEGEDIRRMVALKINFFAGTATLIGYQIFAYMGDNLMQQSVTPLQVKDPLFKRIGACRLARFSIDDEKRMKIVEICGAQHLLNMLESARDDRTRKESLKALFALATFKVEFSLHVLRQAGTTNTRSKLADIFFGFNFEIQKNILNLMSRLEPF</sequence>
<evidence type="ECO:0000313" key="2">
    <source>
        <dbReference type="Proteomes" id="UP001291623"/>
    </source>
</evidence>
<dbReference type="AlphaFoldDB" id="A0AAE1S386"/>
<proteinExistence type="predicted"/>
<accession>A0AAE1S386</accession>